<proteinExistence type="predicted"/>
<evidence type="ECO:0000313" key="2">
    <source>
        <dbReference type="EMBL" id="OIQ73111.1"/>
    </source>
</evidence>
<organism evidence="2">
    <name type="scientific">mine drainage metagenome</name>
    <dbReference type="NCBI Taxonomy" id="410659"/>
    <lineage>
        <taxon>unclassified sequences</taxon>
        <taxon>metagenomes</taxon>
        <taxon>ecological metagenomes</taxon>
    </lineage>
</organism>
<protein>
    <submittedName>
        <fullName evidence="2">Uncharacterized protein</fullName>
    </submittedName>
</protein>
<dbReference type="AlphaFoldDB" id="A0A1J5PZ69"/>
<comment type="caution">
    <text evidence="2">The sequence shown here is derived from an EMBL/GenBank/DDBJ whole genome shotgun (WGS) entry which is preliminary data.</text>
</comment>
<sequence length="104" mass="11620">MRGLGYPFDDEPVESLSSEGHSNSYARLSLGTLAFVNEVIEESVQMRKPRVDADSCDGALTCRNSGCPPSRTRSNEFERFLIGHADILPCTTVMLSRRRKELLK</sequence>
<accession>A0A1J5PZ69</accession>
<evidence type="ECO:0000256" key="1">
    <source>
        <dbReference type="SAM" id="MobiDB-lite"/>
    </source>
</evidence>
<gene>
    <name evidence="2" type="ORF">GALL_452540</name>
</gene>
<feature type="region of interest" description="Disordered" evidence="1">
    <location>
        <begin position="1"/>
        <end position="21"/>
    </location>
</feature>
<name>A0A1J5PZ69_9ZZZZ</name>
<reference evidence="2" key="1">
    <citation type="submission" date="2016-10" db="EMBL/GenBank/DDBJ databases">
        <title>Sequence of Gallionella enrichment culture.</title>
        <authorList>
            <person name="Poehlein A."/>
            <person name="Muehling M."/>
            <person name="Daniel R."/>
        </authorList>
    </citation>
    <scope>NUCLEOTIDE SEQUENCE</scope>
</reference>
<dbReference type="EMBL" id="MLJW01002999">
    <property type="protein sequence ID" value="OIQ73111.1"/>
    <property type="molecule type" value="Genomic_DNA"/>
</dbReference>